<comment type="caution">
    <text evidence="1">The sequence shown here is derived from an EMBL/GenBank/DDBJ whole genome shotgun (WGS) entry which is preliminary data.</text>
</comment>
<gene>
    <name evidence="1" type="ORF">MLD38_019465</name>
</gene>
<organism evidence="1 2">
    <name type="scientific">Melastoma candidum</name>
    <dbReference type="NCBI Taxonomy" id="119954"/>
    <lineage>
        <taxon>Eukaryota</taxon>
        <taxon>Viridiplantae</taxon>
        <taxon>Streptophyta</taxon>
        <taxon>Embryophyta</taxon>
        <taxon>Tracheophyta</taxon>
        <taxon>Spermatophyta</taxon>
        <taxon>Magnoliopsida</taxon>
        <taxon>eudicotyledons</taxon>
        <taxon>Gunneridae</taxon>
        <taxon>Pentapetalae</taxon>
        <taxon>rosids</taxon>
        <taxon>malvids</taxon>
        <taxon>Myrtales</taxon>
        <taxon>Melastomataceae</taxon>
        <taxon>Melastomatoideae</taxon>
        <taxon>Melastomateae</taxon>
        <taxon>Melastoma</taxon>
    </lineage>
</organism>
<accession>A0ACB9QWI1</accession>
<sequence>MFFLVLTWSTWHDHAPKNSSEGIKKHFGNSGLRGAMAFALALQSVHDLPEGHGQTIFTANHCNCCPNSLVDWRFKTGTMLEVLRLLVKAMMTQCSKSSTRQLHHSLHWIEITSLHSLTSQNGEDDDGFDEPLPSARRGSALMPPS</sequence>
<reference evidence="2" key="1">
    <citation type="journal article" date="2023" name="Front. Plant Sci.">
        <title>Chromosomal-level genome assembly of Melastoma candidum provides insights into trichome evolution.</title>
        <authorList>
            <person name="Zhong Y."/>
            <person name="Wu W."/>
            <person name="Sun C."/>
            <person name="Zou P."/>
            <person name="Liu Y."/>
            <person name="Dai S."/>
            <person name="Zhou R."/>
        </authorList>
    </citation>
    <scope>NUCLEOTIDE SEQUENCE [LARGE SCALE GENOMIC DNA]</scope>
</reference>
<name>A0ACB9QWI1_9MYRT</name>
<keyword evidence="2" id="KW-1185">Reference proteome</keyword>
<dbReference type="Proteomes" id="UP001057402">
    <property type="component" value="Chromosome 5"/>
</dbReference>
<proteinExistence type="predicted"/>
<dbReference type="EMBL" id="CM042884">
    <property type="protein sequence ID" value="KAI4371202.1"/>
    <property type="molecule type" value="Genomic_DNA"/>
</dbReference>
<evidence type="ECO:0000313" key="2">
    <source>
        <dbReference type="Proteomes" id="UP001057402"/>
    </source>
</evidence>
<protein>
    <submittedName>
        <fullName evidence="1">Uncharacterized protein</fullName>
    </submittedName>
</protein>
<evidence type="ECO:0000313" key="1">
    <source>
        <dbReference type="EMBL" id="KAI4371202.1"/>
    </source>
</evidence>